<evidence type="ECO:0000313" key="3">
    <source>
        <dbReference type="Proteomes" id="UP000320693"/>
    </source>
</evidence>
<feature type="transmembrane region" description="Helical" evidence="1">
    <location>
        <begin position="126"/>
        <end position="145"/>
    </location>
</feature>
<organism evidence="2 3">
    <name type="scientific">Pseudonocardia saturnea</name>
    <dbReference type="NCBI Taxonomy" id="33909"/>
    <lineage>
        <taxon>Bacteria</taxon>
        <taxon>Bacillati</taxon>
        <taxon>Actinomycetota</taxon>
        <taxon>Actinomycetes</taxon>
        <taxon>Pseudonocardiales</taxon>
        <taxon>Pseudonocardiaceae</taxon>
        <taxon>Pseudonocardia</taxon>
    </lineage>
</organism>
<dbReference type="PANTHER" id="PTHR36974">
    <property type="entry name" value="MEMBRANE PROTEIN-RELATED"/>
    <property type="match status" value="1"/>
</dbReference>
<proteinExistence type="predicted"/>
<accession>A0ABQ0RRF5</accession>
<evidence type="ECO:0000256" key="1">
    <source>
        <dbReference type="SAM" id="Phobius"/>
    </source>
</evidence>
<feature type="transmembrane region" description="Helical" evidence="1">
    <location>
        <begin position="24"/>
        <end position="43"/>
    </location>
</feature>
<comment type="caution">
    <text evidence="2">The sequence shown here is derived from an EMBL/GenBank/DDBJ whole genome shotgun (WGS) entry which is preliminary data.</text>
</comment>
<dbReference type="EMBL" id="BJNH01000004">
    <property type="protein sequence ID" value="GEC23252.1"/>
    <property type="molecule type" value="Genomic_DNA"/>
</dbReference>
<keyword evidence="1" id="KW-1133">Transmembrane helix</keyword>
<evidence type="ECO:0000313" key="2">
    <source>
        <dbReference type="EMBL" id="GEC23252.1"/>
    </source>
</evidence>
<dbReference type="PANTHER" id="PTHR36974:SF1">
    <property type="entry name" value="DOXX FAMILY MEMBRANE PROTEIN"/>
    <property type="match status" value="1"/>
</dbReference>
<sequence>MTFGPLTPFPPASEARPMAWLRTVARLLLGAFLVTAGIAHLVVPGEFLAQVPPFLPAPGAIVLVSGLVEIALGAALLVAPARRRPVAGLAAAALFVIVFPGNVSQYLTGTAAFGLDTDAARATRLLFQPLFVLWALWSCGSWALLRPTRNGSTGRHRSRN</sequence>
<name>A0ABQ0RRF5_9PSEU</name>
<protein>
    <submittedName>
        <fullName evidence="2">Membrane protein</fullName>
    </submittedName>
</protein>
<keyword evidence="3" id="KW-1185">Reference proteome</keyword>
<dbReference type="Proteomes" id="UP000320693">
    <property type="component" value="Unassembled WGS sequence"/>
</dbReference>
<keyword evidence="1" id="KW-0812">Transmembrane</keyword>
<gene>
    <name evidence="2" type="ORF">PSA01_02810</name>
</gene>
<keyword evidence="1" id="KW-0472">Membrane</keyword>
<reference evidence="2 3" key="1">
    <citation type="submission" date="2019-06" db="EMBL/GenBank/DDBJ databases">
        <title>Whole genome shotgun sequence of Pseudonocardia saturnea NBRC 14499.</title>
        <authorList>
            <person name="Hosoyama A."/>
            <person name="Uohara A."/>
            <person name="Ohji S."/>
            <person name="Ichikawa N."/>
        </authorList>
    </citation>
    <scope>NUCLEOTIDE SEQUENCE [LARGE SCALE GENOMIC DNA]</scope>
    <source>
        <strain evidence="2 3">NBRC 14499</strain>
    </source>
</reference>
<feature type="transmembrane region" description="Helical" evidence="1">
    <location>
        <begin position="55"/>
        <end position="79"/>
    </location>
</feature>
<feature type="transmembrane region" description="Helical" evidence="1">
    <location>
        <begin position="86"/>
        <end position="106"/>
    </location>
</feature>